<dbReference type="AlphaFoldDB" id="A0A1I8GNI5"/>
<feature type="compositionally biased region" description="Acidic residues" evidence="1">
    <location>
        <begin position="369"/>
        <end position="387"/>
    </location>
</feature>
<protein>
    <submittedName>
        <fullName evidence="4 5">Ig-like domain-containing protein</fullName>
    </submittedName>
</protein>
<dbReference type="WBParaSite" id="maker-uti_cns_0002511-snap-gene-0.11-mRNA-1">
    <property type="protein sequence ID" value="maker-uti_cns_0002511-snap-gene-0.11-mRNA-1"/>
    <property type="gene ID" value="maker-uti_cns_0002511-snap-gene-0.11"/>
</dbReference>
<name>A0A1I8GNI5_9PLAT</name>
<keyword evidence="2" id="KW-1133">Transmembrane helix</keyword>
<proteinExistence type="predicted"/>
<feature type="region of interest" description="Disordered" evidence="1">
    <location>
        <begin position="338"/>
        <end position="417"/>
    </location>
</feature>
<evidence type="ECO:0000313" key="4">
    <source>
        <dbReference type="WBParaSite" id="maker-uti_cns_0002511-snap-gene-0.11-mRNA-1"/>
    </source>
</evidence>
<organism evidence="3 5">
    <name type="scientific">Macrostomum lignano</name>
    <dbReference type="NCBI Taxonomy" id="282301"/>
    <lineage>
        <taxon>Eukaryota</taxon>
        <taxon>Metazoa</taxon>
        <taxon>Spiralia</taxon>
        <taxon>Lophotrochozoa</taxon>
        <taxon>Platyhelminthes</taxon>
        <taxon>Rhabditophora</taxon>
        <taxon>Macrostomorpha</taxon>
        <taxon>Macrostomida</taxon>
        <taxon>Macrostomidae</taxon>
        <taxon>Macrostomum</taxon>
    </lineage>
</organism>
<dbReference type="Proteomes" id="UP000095280">
    <property type="component" value="Unplaced"/>
</dbReference>
<dbReference type="WBParaSite" id="maker-uti_cns_0002594-snap-gene-0.8-mRNA-1">
    <property type="protein sequence ID" value="maker-uti_cns_0002594-snap-gene-0.8-mRNA-1"/>
    <property type="gene ID" value="maker-uti_cns_0002594-snap-gene-0.8"/>
</dbReference>
<dbReference type="Gene3D" id="2.60.40.10">
    <property type="entry name" value="Immunoglobulins"/>
    <property type="match status" value="1"/>
</dbReference>
<evidence type="ECO:0000313" key="3">
    <source>
        <dbReference type="Proteomes" id="UP000095280"/>
    </source>
</evidence>
<keyword evidence="2" id="KW-0812">Transmembrane</keyword>
<evidence type="ECO:0000313" key="5">
    <source>
        <dbReference type="WBParaSite" id="maker-uti_cns_0002594-snap-gene-0.8-mRNA-1"/>
    </source>
</evidence>
<dbReference type="InterPro" id="IPR036179">
    <property type="entry name" value="Ig-like_dom_sf"/>
</dbReference>
<keyword evidence="3" id="KW-1185">Reference proteome</keyword>
<feature type="compositionally biased region" description="Pro residues" evidence="1">
    <location>
        <begin position="401"/>
        <end position="412"/>
    </location>
</feature>
<reference evidence="4 5" key="1">
    <citation type="submission" date="2016-11" db="UniProtKB">
        <authorList>
            <consortium name="WormBaseParasite"/>
        </authorList>
    </citation>
    <scope>IDENTIFICATION</scope>
</reference>
<feature type="transmembrane region" description="Helical" evidence="2">
    <location>
        <begin position="117"/>
        <end position="143"/>
    </location>
</feature>
<dbReference type="InterPro" id="IPR013783">
    <property type="entry name" value="Ig-like_fold"/>
</dbReference>
<sequence length="439" mass="49475">PCPTSLPFPTSEKPSHSLPPYSYFHSRYHAPADTFTNTFHAEHPWHWNTQYEARKAAEGPGSSRVQVLQDGSLYIDYVTRADAGLYRCIADNGIGPPVVRELVFTLKYEVLREVKKYGMMVGALSAASLLCIAVVIGLTRLIIRKCSEKERRKQKSIKEMLEHLEAYRGAKMEQLRECKDWFRTYRHNQLDNYNARVGKVKEACVGNMMLMQEHYNRRIAKIRDHCDCQIERLRESYNSQMSRIKDYKSNQVERVREQYNQQLLRIKDYAATQLERLRDQYKAQQAYLLKALDSVAFDNCMTTAATDKQLLNFRLDITPETSDSEDAATIGVGGNSALPHFQAGGGDEDTEDFVTAIGDDGDSRLDFDSNYDPEDNSTDCNDEDDDSGVSSQRIVVEAEVLPPPPPPPPEAPSLPLATFSASLPNLSASVSSARTAVEI</sequence>
<accession>A0A1I8GNI5</accession>
<evidence type="ECO:0000256" key="2">
    <source>
        <dbReference type="SAM" id="Phobius"/>
    </source>
</evidence>
<dbReference type="SUPFAM" id="SSF48726">
    <property type="entry name" value="Immunoglobulin"/>
    <property type="match status" value="1"/>
</dbReference>
<evidence type="ECO:0000256" key="1">
    <source>
        <dbReference type="SAM" id="MobiDB-lite"/>
    </source>
</evidence>
<keyword evidence="2" id="KW-0472">Membrane</keyword>